<reference evidence="6" key="1">
    <citation type="submission" date="2014-09" db="EMBL/GenBank/DDBJ databases">
        <title>Draft genome sequence of an oleaginous Mucoromycotina fungus Mucor ambiguus NBRC6742.</title>
        <authorList>
            <person name="Takeda I."/>
            <person name="Yamane N."/>
            <person name="Morita T."/>
            <person name="Tamano K."/>
            <person name="Machida M."/>
            <person name="Baker S."/>
            <person name="Koike H."/>
        </authorList>
    </citation>
    <scope>NUCLEOTIDE SEQUENCE</scope>
    <source>
        <strain evidence="6">NBRC 6742</strain>
    </source>
</reference>
<feature type="compositionally biased region" description="Basic and acidic residues" evidence="4">
    <location>
        <begin position="136"/>
        <end position="146"/>
    </location>
</feature>
<dbReference type="OrthoDB" id="10255414at2759"/>
<keyword evidence="7" id="KW-1185">Reference proteome</keyword>
<dbReference type="Proteomes" id="UP000053815">
    <property type="component" value="Unassembled WGS sequence"/>
</dbReference>
<dbReference type="GO" id="GO:0016282">
    <property type="term" value="C:eukaryotic 43S preinitiation complex"/>
    <property type="evidence" value="ECO:0007669"/>
    <property type="project" value="EnsemblFungi"/>
</dbReference>
<evidence type="ECO:0000313" key="6">
    <source>
        <dbReference type="EMBL" id="GAN06892.1"/>
    </source>
</evidence>
<feature type="compositionally biased region" description="Basic and acidic residues" evidence="4">
    <location>
        <begin position="1"/>
        <end position="12"/>
    </location>
</feature>
<dbReference type="InterPro" id="IPR016189">
    <property type="entry name" value="Transl_init_fac_IF2/IF5_N"/>
</dbReference>
<evidence type="ECO:0000256" key="1">
    <source>
        <dbReference type="ARBA" id="ARBA00010397"/>
    </source>
</evidence>
<dbReference type="PANTHER" id="PTHR23001">
    <property type="entry name" value="EUKARYOTIC TRANSLATION INITIATION FACTOR"/>
    <property type="match status" value="1"/>
</dbReference>
<dbReference type="AlphaFoldDB" id="A0A0C9MU01"/>
<organism evidence="6">
    <name type="scientific">Mucor ambiguus</name>
    <dbReference type="NCBI Taxonomy" id="91626"/>
    <lineage>
        <taxon>Eukaryota</taxon>
        <taxon>Fungi</taxon>
        <taxon>Fungi incertae sedis</taxon>
        <taxon>Mucoromycota</taxon>
        <taxon>Mucoromycotina</taxon>
        <taxon>Mucoromycetes</taxon>
        <taxon>Mucorales</taxon>
        <taxon>Mucorineae</taxon>
        <taxon>Mucoraceae</taxon>
        <taxon>Mucor</taxon>
    </lineage>
</organism>
<evidence type="ECO:0000256" key="3">
    <source>
        <dbReference type="ARBA" id="ARBA00022917"/>
    </source>
</evidence>
<comment type="similarity">
    <text evidence="1">Belongs to the eIF-2-beta/eIF-5 family.</text>
</comment>
<dbReference type="InterPro" id="IPR002735">
    <property type="entry name" value="Transl_init_fac_IF2/IF5_dom"/>
</dbReference>
<dbReference type="SMART" id="SM00653">
    <property type="entry name" value="eIF2B_5"/>
    <property type="match status" value="1"/>
</dbReference>
<keyword evidence="2 6" id="KW-0396">Initiation factor</keyword>
<dbReference type="GO" id="GO:0001731">
    <property type="term" value="P:formation of translation preinitiation complex"/>
    <property type="evidence" value="ECO:0007669"/>
    <property type="project" value="EnsemblFungi"/>
</dbReference>
<feature type="compositionally biased region" description="Acidic residues" evidence="4">
    <location>
        <begin position="123"/>
        <end position="135"/>
    </location>
</feature>
<feature type="compositionally biased region" description="Acidic residues" evidence="4">
    <location>
        <begin position="36"/>
        <end position="67"/>
    </location>
</feature>
<feature type="region of interest" description="Disordered" evidence="4">
    <location>
        <begin position="1"/>
        <end position="146"/>
    </location>
</feature>
<evidence type="ECO:0000259" key="5">
    <source>
        <dbReference type="SMART" id="SM00653"/>
    </source>
</evidence>
<dbReference type="PANTHER" id="PTHR23001:SF3">
    <property type="entry name" value="EUKARYOTIC TRANSLATION INITIATION FACTOR 2 SUBUNIT 2"/>
    <property type="match status" value="1"/>
</dbReference>
<evidence type="ECO:0000313" key="7">
    <source>
        <dbReference type="Proteomes" id="UP000053815"/>
    </source>
</evidence>
<protein>
    <submittedName>
        <fullName evidence="6">Translation initiation factor</fullName>
    </submittedName>
</protein>
<dbReference type="FunFam" id="3.30.30.170:FF:000001">
    <property type="entry name" value="Eukaryotic translation initiation factor 2 subunit"/>
    <property type="match status" value="1"/>
</dbReference>
<feature type="domain" description="Translation initiation factor IF2/IF5" evidence="5">
    <location>
        <begin position="180"/>
        <end position="289"/>
    </location>
</feature>
<dbReference type="InterPro" id="IPR045196">
    <property type="entry name" value="IF2/IF5"/>
</dbReference>
<dbReference type="GO" id="GO:0003729">
    <property type="term" value="F:mRNA binding"/>
    <property type="evidence" value="ECO:0007669"/>
    <property type="project" value="EnsemblFungi"/>
</dbReference>
<evidence type="ECO:0000256" key="4">
    <source>
        <dbReference type="SAM" id="MobiDB-lite"/>
    </source>
</evidence>
<dbReference type="GO" id="GO:0005840">
    <property type="term" value="C:ribosome"/>
    <property type="evidence" value="ECO:0007669"/>
    <property type="project" value="EnsemblFungi"/>
</dbReference>
<dbReference type="GO" id="GO:0005850">
    <property type="term" value="C:eukaryotic translation initiation factor 2 complex"/>
    <property type="evidence" value="ECO:0007669"/>
    <property type="project" value="EnsemblFungi"/>
</dbReference>
<dbReference type="Pfam" id="PF01873">
    <property type="entry name" value="eIF-5_eIF-2B"/>
    <property type="match status" value="1"/>
</dbReference>
<name>A0A0C9MU01_9FUNG</name>
<dbReference type="GO" id="GO:0043614">
    <property type="term" value="C:multi-eIF complex"/>
    <property type="evidence" value="ECO:0007669"/>
    <property type="project" value="EnsemblFungi"/>
</dbReference>
<dbReference type="GO" id="GO:0005525">
    <property type="term" value="F:GTP binding"/>
    <property type="evidence" value="ECO:0007669"/>
    <property type="project" value="EnsemblFungi"/>
</dbReference>
<dbReference type="Gene3D" id="3.30.30.170">
    <property type="match status" value="1"/>
</dbReference>
<dbReference type="GO" id="GO:0003743">
    <property type="term" value="F:translation initiation factor activity"/>
    <property type="evidence" value="ECO:0007669"/>
    <property type="project" value="UniProtKB-KW"/>
</dbReference>
<dbReference type="EMBL" id="DF836429">
    <property type="protein sequence ID" value="GAN06892.1"/>
    <property type="molecule type" value="Genomic_DNA"/>
</dbReference>
<dbReference type="GO" id="GO:1990856">
    <property type="term" value="F:methionyl-initiator methionine tRNA binding"/>
    <property type="evidence" value="ECO:0007669"/>
    <property type="project" value="EnsemblFungi"/>
</dbReference>
<dbReference type="GO" id="GO:0031369">
    <property type="term" value="F:translation initiation factor binding"/>
    <property type="evidence" value="ECO:0007669"/>
    <property type="project" value="EnsemblFungi"/>
</dbReference>
<proteinExistence type="inferred from homology"/>
<keyword evidence="3" id="KW-0648">Protein biosynthesis</keyword>
<feature type="compositionally biased region" description="Basic residues" evidence="4">
    <location>
        <begin position="107"/>
        <end position="116"/>
    </location>
</feature>
<dbReference type="STRING" id="91626.A0A0C9MU01"/>
<dbReference type="InterPro" id="IPR016190">
    <property type="entry name" value="Transl_init_fac_IF2/IF5_Zn-bd"/>
</dbReference>
<dbReference type="SUPFAM" id="SSF75689">
    <property type="entry name" value="Zinc-binding domain of translation initiation factor 2 beta"/>
    <property type="match status" value="1"/>
</dbReference>
<evidence type="ECO:0000256" key="2">
    <source>
        <dbReference type="ARBA" id="ARBA00022540"/>
    </source>
</evidence>
<sequence length="312" mass="35445">MSDNEKEPVKDQFDDEEVDFSKLKKKKKSKKKVDFEADVETAEAPVQEEEQAPVDAEQNEQAEEDPEAMFADLKKKKKKKSKPIEEDAPEGEASPAANDEDLDFGGLKKKKKKKKSMAQFEADLADENADEDDATEEKASGKADGEEAWLKSDRDYSYDELLDRVFNILKQNNPELAGEKKKYTIVPPSIHREGNKKTIFANVTEISKRLHRPAEHVIQFLFAELGTTGSIDGGQRLIIKGRFQQKQIENVLRRYIVEYVTCKTCKSPNTIMTKDNRLYFVTCEHCGSTRSVSAIKTGFKAQTKEDRRALRA</sequence>
<gene>
    <name evidence="6" type="ORF">MAM1_0140c06382</name>
</gene>
<accession>A0A0C9MU01</accession>
<dbReference type="SUPFAM" id="SSF100966">
    <property type="entry name" value="Translation initiation factor 2 beta, aIF2beta, N-terminal domain"/>
    <property type="match status" value="1"/>
</dbReference>